<name>A0A317SXE5_9PEZI</name>
<dbReference type="AlphaFoldDB" id="A0A317SXE5"/>
<dbReference type="Proteomes" id="UP000246991">
    <property type="component" value="Unassembled WGS sequence"/>
</dbReference>
<protein>
    <submittedName>
        <fullName evidence="1">Uncharacterized protein</fullName>
    </submittedName>
</protein>
<evidence type="ECO:0000313" key="2">
    <source>
        <dbReference type="Proteomes" id="UP000246991"/>
    </source>
</evidence>
<dbReference type="EMBL" id="PYWC01000019">
    <property type="protein sequence ID" value="PWW77861.1"/>
    <property type="molecule type" value="Genomic_DNA"/>
</dbReference>
<evidence type="ECO:0000313" key="1">
    <source>
        <dbReference type="EMBL" id="PWW77861.1"/>
    </source>
</evidence>
<proteinExistence type="predicted"/>
<feature type="non-terminal residue" evidence="1">
    <location>
        <position position="64"/>
    </location>
</feature>
<keyword evidence="2" id="KW-1185">Reference proteome</keyword>
<gene>
    <name evidence="1" type="ORF">C7212DRAFT_313322</name>
</gene>
<sequence length="64" mass="7181">MHSKSTVLCCTPGALGIFLSGWGWKPPCWKLLIYSMDCYGAYHNLIAQRDKPLNLALNLKTRAL</sequence>
<reference evidence="1 2" key="1">
    <citation type="submission" date="2018-03" db="EMBL/GenBank/DDBJ databases">
        <title>Genomes of Pezizomycetes fungi and the evolution of truffles.</title>
        <authorList>
            <person name="Murat C."/>
            <person name="Payen T."/>
            <person name="Noel B."/>
            <person name="Kuo A."/>
            <person name="Martin F.M."/>
        </authorList>
    </citation>
    <scope>NUCLEOTIDE SEQUENCE [LARGE SCALE GENOMIC DNA]</scope>
    <source>
        <strain evidence="1">091103-1</strain>
    </source>
</reference>
<organism evidence="1 2">
    <name type="scientific">Tuber magnatum</name>
    <name type="common">white Piedmont truffle</name>
    <dbReference type="NCBI Taxonomy" id="42249"/>
    <lineage>
        <taxon>Eukaryota</taxon>
        <taxon>Fungi</taxon>
        <taxon>Dikarya</taxon>
        <taxon>Ascomycota</taxon>
        <taxon>Pezizomycotina</taxon>
        <taxon>Pezizomycetes</taxon>
        <taxon>Pezizales</taxon>
        <taxon>Tuberaceae</taxon>
        <taxon>Tuber</taxon>
    </lineage>
</organism>
<accession>A0A317SXE5</accession>
<comment type="caution">
    <text evidence="1">The sequence shown here is derived from an EMBL/GenBank/DDBJ whole genome shotgun (WGS) entry which is preliminary data.</text>
</comment>